<dbReference type="Pfam" id="PF19649">
    <property type="entry name" value="DUF6152"/>
    <property type="match status" value="1"/>
</dbReference>
<evidence type="ECO:0000313" key="2">
    <source>
        <dbReference type="EMBL" id="SVA38224.1"/>
    </source>
</evidence>
<name>A0A381VDH9_9ZZZZ</name>
<sequence length="158" mass="18035">MRRAHSQSQNQHHNPKGSTEMKSLVAVLIIGAMLVVIVPGYAHHSFTADYNREKPATIEGTVTEFWFENPHTRIYMEVEEENGEVEVWEVETMTPNVLRRMGWRPDTFKPGQRLTAAGSLARNGAKRISLSIITLEDGTQMKPLPTDEQRDAFYEQRP</sequence>
<keyword evidence="1" id="KW-0812">Transmembrane</keyword>
<dbReference type="AlphaFoldDB" id="A0A381VDH9"/>
<evidence type="ECO:0000256" key="1">
    <source>
        <dbReference type="SAM" id="Phobius"/>
    </source>
</evidence>
<gene>
    <name evidence="2" type="ORF">METZ01_LOCUS91078</name>
</gene>
<protein>
    <submittedName>
        <fullName evidence="2">Uncharacterized protein</fullName>
    </submittedName>
</protein>
<accession>A0A381VDH9</accession>
<organism evidence="2">
    <name type="scientific">marine metagenome</name>
    <dbReference type="NCBI Taxonomy" id="408172"/>
    <lineage>
        <taxon>unclassified sequences</taxon>
        <taxon>metagenomes</taxon>
        <taxon>ecological metagenomes</taxon>
    </lineage>
</organism>
<dbReference type="InterPro" id="IPR046150">
    <property type="entry name" value="DUF6152"/>
</dbReference>
<keyword evidence="1" id="KW-1133">Transmembrane helix</keyword>
<feature type="transmembrane region" description="Helical" evidence="1">
    <location>
        <begin position="21"/>
        <end position="42"/>
    </location>
</feature>
<proteinExistence type="predicted"/>
<dbReference type="EMBL" id="UINC01008498">
    <property type="protein sequence ID" value="SVA38224.1"/>
    <property type="molecule type" value="Genomic_DNA"/>
</dbReference>
<keyword evidence="1" id="KW-0472">Membrane</keyword>
<reference evidence="2" key="1">
    <citation type="submission" date="2018-05" db="EMBL/GenBank/DDBJ databases">
        <authorList>
            <person name="Lanie J.A."/>
            <person name="Ng W.-L."/>
            <person name="Kazmierczak K.M."/>
            <person name="Andrzejewski T.M."/>
            <person name="Davidsen T.M."/>
            <person name="Wayne K.J."/>
            <person name="Tettelin H."/>
            <person name="Glass J.I."/>
            <person name="Rusch D."/>
            <person name="Podicherti R."/>
            <person name="Tsui H.-C.T."/>
            <person name="Winkler M.E."/>
        </authorList>
    </citation>
    <scope>NUCLEOTIDE SEQUENCE</scope>
</reference>